<name>A0A0H3PF77_HAEI3</name>
<dbReference type="RefSeq" id="WP_005658973.1">
    <property type="nucleotide sequence ID" value="NZ_AAZF01000019.1"/>
</dbReference>
<reference evidence="2 3" key="1">
    <citation type="journal article" date="2007" name="Genome Biol.">
        <title>Characterization and modeling of the Haemophilus influenzae core and supragenomes based on the complete genomic sequences of Rd and 12 clinical nontypeable strains.</title>
        <authorList>
            <person name="Hogg J.S."/>
            <person name="Hu F.Z."/>
            <person name="Janto B."/>
            <person name="Boissy R."/>
            <person name="Hayes J."/>
            <person name="Keefe R."/>
            <person name="Post J.C."/>
            <person name="Ehrlich G.D."/>
        </authorList>
    </citation>
    <scope>NUCLEOTIDE SEQUENCE [LARGE SCALE GENOMIC DNA]</scope>
    <source>
        <strain evidence="2">3655</strain>
        <strain evidence="3">NTHi 3655</strain>
    </source>
</reference>
<reference evidence="4" key="2">
    <citation type="submission" date="2021-11" db="EMBL/GenBank/DDBJ databases">
        <authorList>
            <person name="Riesbeck K."/>
        </authorList>
    </citation>
    <scope>NUCLEOTIDE SEQUENCE [LARGE SCALE GENOMIC DNA]</scope>
</reference>
<dbReference type="Proteomes" id="UP000003185">
    <property type="component" value="Unassembled WGS sequence"/>
</dbReference>
<proteinExistence type="predicted"/>
<evidence type="ECO:0000313" key="1">
    <source>
        <dbReference type="EMBL" id="CAH0450274.1"/>
    </source>
</evidence>
<dbReference type="EMBL" id="AAZF01000019">
    <property type="protein sequence ID" value="EDJ91980.1"/>
    <property type="molecule type" value="Genomic_DNA"/>
</dbReference>
<sequence>MSDNSPPNPIGKLHSAMPNGANFPSCTETFSFIVCIINYKLTVQEYGMPLLWLKL</sequence>
<accession>A0A0H3PF77</accession>
<dbReference type="AlphaFoldDB" id="A0A0H3PF77"/>
<dbReference type="Proteomes" id="UP000837958">
    <property type="component" value="Chromosome"/>
</dbReference>
<evidence type="ECO:0000313" key="2">
    <source>
        <dbReference type="EMBL" id="EDJ91980.1"/>
    </source>
</evidence>
<dbReference type="EMBL" id="OV040719">
    <property type="protein sequence ID" value="CAH0450274.1"/>
    <property type="molecule type" value="Genomic_DNA"/>
</dbReference>
<reference evidence="1" key="3">
    <citation type="submission" date="2024-01" db="EMBL/GenBank/DDBJ databases">
        <authorList>
            <person name="Riesbeck K."/>
        </authorList>
    </citation>
    <scope>NUCLEOTIDE SEQUENCE</scope>
    <source>
        <strain evidence="1">3655</strain>
    </source>
</reference>
<gene>
    <name evidence="2" type="ORF">CGSHi3655_00455</name>
    <name evidence="1" type="ORF">KRLU3655_LOCUS350</name>
</gene>
<evidence type="ECO:0000313" key="3">
    <source>
        <dbReference type="Proteomes" id="UP000003185"/>
    </source>
</evidence>
<evidence type="ECO:0000313" key="4">
    <source>
        <dbReference type="Proteomes" id="UP000837958"/>
    </source>
</evidence>
<organism evidence="2 3">
    <name type="scientific">Haemophilus influenzae (strain NTHi 3655)</name>
    <dbReference type="NCBI Taxonomy" id="375177"/>
    <lineage>
        <taxon>Bacteria</taxon>
        <taxon>Pseudomonadati</taxon>
        <taxon>Pseudomonadota</taxon>
        <taxon>Gammaproteobacteria</taxon>
        <taxon>Pasteurellales</taxon>
        <taxon>Pasteurellaceae</taxon>
        <taxon>Haemophilus</taxon>
    </lineage>
</organism>
<protein>
    <submittedName>
        <fullName evidence="2">Uncharacterized protein</fullName>
    </submittedName>
</protein>